<dbReference type="GO" id="GO:0097163">
    <property type="term" value="F:sulfur carrier activity"/>
    <property type="evidence" value="ECO:0007669"/>
    <property type="project" value="TreeGrafter"/>
</dbReference>
<dbReference type="Proteomes" id="UP000483432">
    <property type="component" value="Unassembled WGS sequence"/>
</dbReference>
<organism evidence="4 5">
    <name type="scientific">Sulfuriferula multivorans</name>
    <dbReference type="NCBI Taxonomy" id="1559896"/>
    <lineage>
        <taxon>Bacteria</taxon>
        <taxon>Pseudomonadati</taxon>
        <taxon>Pseudomonadota</taxon>
        <taxon>Betaproteobacteria</taxon>
        <taxon>Nitrosomonadales</taxon>
        <taxon>Sulfuricellaceae</taxon>
        <taxon>Sulfuriferula</taxon>
    </lineage>
</organism>
<accession>A0A7C9NTV2</accession>
<evidence type="ECO:0000256" key="1">
    <source>
        <dbReference type="ARBA" id="ARBA00004496"/>
    </source>
</evidence>
<dbReference type="SUPFAM" id="SSF69721">
    <property type="entry name" value="DsrC, the gamma subunit of dissimilatory sulfite reductase"/>
    <property type="match status" value="1"/>
</dbReference>
<comment type="subcellular location">
    <subcellularLocation>
        <location evidence="1">Cytoplasm</location>
    </subcellularLocation>
</comment>
<sequence length="107" mass="11539">MDILSASPGTAVFDLDGFLLDPSMWSEGLAGHIAQNDGLGELSELQIGLLIALRREFSKHGTVTALSHVCHLTGQKGDCMHHLFPNAREAWRVAGLPNPGEEAKAYM</sequence>
<gene>
    <name evidence="4" type="ORF">GZ085_08095</name>
</gene>
<dbReference type="Gene3D" id="1.10.10.370">
    <property type="entry name" value="DsrC-like protein, C-terminal domain"/>
    <property type="match status" value="1"/>
</dbReference>
<dbReference type="PANTHER" id="PTHR37010">
    <property type="entry name" value="SULFURTRANSFERASE TUSE"/>
    <property type="match status" value="1"/>
</dbReference>
<proteinExistence type="inferred from homology"/>
<dbReference type="GO" id="GO:0002143">
    <property type="term" value="P:tRNA wobble position uridine thiolation"/>
    <property type="evidence" value="ECO:0007669"/>
    <property type="project" value="TreeGrafter"/>
</dbReference>
<dbReference type="InterPro" id="IPR025526">
    <property type="entry name" value="DsrC-like_dom_sf"/>
</dbReference>
<keyword evidence="3" id="KW-0963">Cytoplasm</keyword>
<dbReference type="Gene3D" id="3.30.1420.10">
    <property type="match status" value="1"/>
</dbReference>
<dbReference type="Pfam" id="PF04358">
    <property type="entry name" value="DsrC"/>
    <property type="match status" value="1"/>
</dbReference>
<comment type="similarity">
    <text evidence="2">Belongs to the DsrC/TusE family.</text>
</comment>
<dbReference type="InterPro" id="IPR007453">
    <property type="entry name" value="DsrC/TusE"/>
</dbReference>
<dbReference type="PANTHER" id="PTHR37010:SF1">
    <property type="entry name" value="SULFURTRANSFERASE TUSE"/>
    <property type="match status" value="1"/>
</dbReference>
<comment type="caution">
    <text evidence="4">The sequence shown here is derived from an EMBL/GenBank/DDBJ whole genome shotgun (WGS) entry which is preliminary data.</text>
</comment>
<dbReference type="GO" id="GO:0005737">
    <property type="term" value="C:cytoplasm"/>
    <property type="evidence" value="ECO:0007669"/>
    <property type="project" value="UniProtKB-SubCell"/>
</dbReference>
<evidence type="ECO:0000256" key="3">
    <source>
        <dbReference type="ARBA" id="ARBA00022490"/>
    </source>
</evidence>
<evidence type="ECO:0000313" key="4">
    <source>
        <dbReference type="EMBL" id="NDP48340.1"/>
    </source>
</evidence>
<evidence type="ECO:0000313" key="5">
    <source>
        <dbReference type="Proteomes" id="UP000483432"/>
    </source>
</evidence>
<dbReference type="AlphaFoldDB" id="A0A7C9NTV2"/>
<evidence type="ECO:0000256" key="2">
    <source>
        <dbReference type="ARBA" id="ARBA00005718"/>
    </source>
</evidence>
<protein>
    <submittedName>
        <fullName evidence="4">TusE/DsrC/DsvC family sulfur relay protein</fullName>
    </submittedName>
</protein>
<dbReference type="InterPro" id="IPR042072">
    <property type="entry name" value="DsrC-like_C"/>
</dbReference>
<reference evidence="4 5" key="1">
    <citation type="submission" date="2019-09" db="EMBL/GenBank/DDBJ databases">
        <title>H2 Metabolism Revealed by Metagenomic Analysis in Subglacial Sediment of East Antarctica.</title>
        <authorList>
            <person name="Yang Z."/>
            <person name="Zhang Y."/>
            <person name="Lv Y."/>
            <person name="Yan W."/>
            <person name="Xiao X."/>
            <person name="Sun B."/>
            <person name="Ma H."/>
        </authorList>
    </citation>
    <scope>NUCLEOTIDE SEQUENCE [LARGE SCALE GENOMIC DNA]</scope>
    <source>
        <strain evidence="4">Bin2_2</strain>
    </source>
</reference>
<dbReference type="EMBL" id="JAAFGW010000105">
    <property type="protein sequence ID" value="NDP48340.1"/>
    <property type="molecule type" value="Genomic_DNA"/>
</dbReference>
<name>A0A7C9NTV2_9PROT</name>
<dbReference type="InterPro" id="IPR043163">
    <property type="entry name" value="DsrC-like_N"/>
</dbReference>